<keyword evidence="2" id="KW-0830">Ubiquinone</keyword>
<proteinExistence type="predicted"/>
<organism evidence="2 3">
    <name type="scientific">Flavobacterium cerinum</name>
    <dbReference type="NCBI Taxonomy" id="2502784"/>
    <lineage>
        <taxon>Bacteria</taxon>
        <taxon>Pseudomonadati</taxon>
        <taxon>Bacteroidota</taxon>
        <taxon>Flavobacteriia</taxon>
        <taxon>Flavobacteriales</taxon>
        <taxon>Flavobacteriaceae</taxon>
        <taxon>Flavobacterium</taxon>
    </lineage>
</organism>
<name>A0ABY5IS29_9FLAO</name>
<dbReference type="EMBL" id="CP101751">
    <property type="protein sequence ID" value="UUC45080.1"/>
    <property type="molecule type" value="Genomic_DNA"/>
</dbReference>
<evidence type="ECO:0000313" key="2">
    <source>
        <dbReference type="EMBL" id="UUC45080.1"/>
    </source>
</evidence>
<gene>
    <name evidence="2" type="ORF">NOX80_15800</name>
</gene>
<dbReference type="Proteomes" id="UP001059844">
    <property type="component" value="Chromosome"/>
</dbReference>
<dbReference type="RefSeq" id="WP_256550769.1">
    <property type="nucleotide sequence ID" value="NZ_CP101751.1"/>
</dbReference>
<accession>A0ABY5IS29</accession>
<keyword evidence="1" id="KW-1133">Transmembrane helix</keyword>
<protein>
    <submittedName>
        <fullName evidence="2">Ubiquinone biosynthesis protein COQ4</fullName>
    </submittedName>
</protein>
<keyword evidence="1" id="KW-0472">Membrane</keyword>
<sequence>MKDKLFELLYNLSKIPYQRFFKNKEPWTVNREILLTYPEQSLGHDLGLFLTVNHFSMEPKLEDHDVMHVLTGIGTSVKEEIAMQFYLFGNGKRSLYLLAVLFIGSLFYPLELFFFISYYKRGQKALSFYYLDYSKLLLHPTEKIRKTFKII</sequence>
<evidence type="ECO:0000256" key="1">
    <source>
        <dbReference type="SAM" id="Phobius"/>
    </source>
</evidence>
<feature type="transmembrane region" description="Helical" evidence="1">
    <location>
        <begin position="95"/>
        <end position="119"/>
    </location>
</feature>
<keyword evidence="1" id="KW-0812">Transmembrane</keyword>
<dbReference type="Pfam" id="PF05019">
    <property type="entry name" value="Coq4"/>
    <property type="match status" value="1"/>
</dbReference>
<keyword evidence="3" id="KW-1185">Reference proteome</keyword>
<evidence type="ECO:0000313" key="3">
    <source>
        <dbReference type="Proteomes" id="UP001059844"/>
    </source>
</evidence>
<dbReference type="InterPro" id="IPR007715">
    <property type="entry name" value="Coq4"/>
</dbReference>
<reference evidence="2" key="1">
    <citation type="submission" date="2022-07" db="EMBL/GenBank/DDBJ databases">
        <title>Isolation, identification, and degradation of a PFOSA degrading strain from sewage treatment plant.</title>
        <authorList>
            <person name="Zhang L."/>
            <person name="Huo Y."/>
        </authorList>
    </citation>
    <scope>NUCLEOTIDE SEQUENCE</scope>
    <source>
        <strain evidence="2">C1</strain>
    </source>
</reference>